<organism evidence="2 3">
    <name type="scientific">Centipeda periodontii DSM 2778</name>
    <dbReference type="NCBI Taxonomy" id="888060"/>
    <lineage>
        <taxon>Bacteria</taxon>
        <taxon>Bacillati</taxon>
        <taxon>Bacillota</taxon>
        <taxon>Negativicutes</taxon>
        <taxon>Selenomonadales</taxon>
        <taxon>Selenomonadaceae</taxon>
        <taxon>Centipeda</taxon>
    </lineage>
</organism>
<name>F5RNS2_9FIRM</name>
<feature type="compositionally biased region" description="Basic and acidic residues" evidence="1">
    <location>
        <begin position="55"/>
        <end position="66"/>
    </location>
</feature>
<dbReference type="EMBL" id="AFHQ01000044">
    <property type="protein sequence ID" value="EGK58587.1"/>
    <property type="molecule type" value="Genomic_DNA"/>
</dbReference>
<reference evidence="2 3" key="1">
    <citation type="submission" date="2011-04" db="EMBL/GenBank/DDBJ databases">
        <authorList>
            <person name="Muzny D."/>
            <person name="Qin X."/>
            <person name="Deng J."/>
            <person name="Jiang H."/>
            <person name="Liu Y."/>
            <person name="Qu J."/>
            <person name="Song X.-Z."/>
            <person name="Zhang L."/>
            <person name="Thornton R."/>
            <person name="Coyle M."/>
            <person name="Francisco L."/>
            <person name="Jackson L."/>
            <person name="Javaid M."/>
            <person name="Korchina V."/>
            <person name="Kovar C."/>
            <person name="Mata R."/>
            <person name="Mathew T."/>
            <person name="Ngo R."/>
            <person name="Nguyen L."/>
            <person name="Nguyen N."/>
            <person name="Okwuonu G."/>
            <person name="Ongeri F."/>
            <person name="Pham C."/>
            <person name="Simmons D."/>
            <person name="Wilczek-Boney K."/>
            <person name="Hale W."/>
            <person name="Jakkamsetti A."/>
            <person name="Pham P."/>
            <person name="Ruth R."/>
            <person name="San Lucas F."/>
            <person name="Warren J."/>
            <person name="Zhang J."/>
            <person name="Zhao Z."/>
            <person name="Zhou C."/>
            <person name="Zhu D."/>
            <person name="Lee S."/>
            <person name="Bess C."/>
            <person name="Blankenburg K."/>
            <person name="Forbes L."/>
            <person name="Fu Q."/>
            <person name="Gubbala S."/>
            <person name="Hirani K."/>
            <person name="Jayaseelan J.C."/>
            <person name="Lara F."/>
            <person name="Munidasa M."/>
            <person name="Palculict T."/>
            <person name="Patil S."/>
            <person name="Pu L.-L."/>
            <person name="Saada N."/>
            <person name="Tang L."/>
            <person name="Weissenberger G."/>
            <person name="Zhu Y."/>
            <person name="Hemphill L."/>
            <person name="Shang Y."/>
            <person name="Youmans B."/>
            <person name="Ayvaz T."/>
            <person name="Ross M."/>
            <person name="Santibanez J."/>
            <person name="Aqrawi P."/>
            <person name="Gross S."/>
            <person name="Joshi V."/>
            <person name="Fowler G."/>
            <person name="Nazareth L."/>
            <person name="Reid J."/>
            <person name="Worley K."/>
            <person name="Petrosino J."/>
            <person name="Highlander S."/>
            <person name="Gibbs R."/>
        </authorList>
    </citation>
    <scope>NUCLEOTIDE SEQUENCE [LARGE SCALE GENOMIC DNA]</scope>
    <source>
        <strain evidence="2 3">DSM 2778</strain>
    </source>
</reference>
<dbReference type="Proteomes" id="UP000004067">
    <property type="component" value="Unassembled WGS sequence"/>
</dbReference>
<dbReference type="AlphaFoldDB" id="F5RNS2"/>
<proteinExistence type="predicted"/>
<keyword evidence="3" id="KW-1185">Reference proteome</keyword>
<sequence length="66" mass="7418">MSGFQSTRPVRGATVWNLTRVDYMPFQSTRPVRGATSALPPRSSRTHVSIHAPRAGRDYESEMEAR</sequence>
<dbReference type="HOGENOM" id="CLU_2823234_0_0_9"/>
<feature type="region of interest" description="Disordered" evidence="1">
    <location>
        <begin position="31"/>
        <end position="66"/>
    </location>
</feature>
<gene>
    <name evidence="2" type="ORF">HMPREF9081_1893</name>
</gene>
<accession>F5RNS2</accession>
<evidence type="ECO:0000313" key="3">
    <source>
        <dbReference type="Proteomes" id="UP000004067"/>
    </source>
</evidence>
<evidence type="ECO:0000256" key="1">
    <source>
        <dbReference type="SAM" id="MobiDB-lite"/>
    </source>
</evidence>
<comment type="caution">
    <text evidence="2">The sequence shown here is derived from an EMBL/GenBank/DDBJ whole genome shotgun (WGS) entry which is preliminary data.</text>
</comment>
<evidence type="ECO:0000313" key="2">
    <source>
        <dbReference type="EMBL" id="EGK58587.1"/>
    </source>
</evidence>
<protein>
    <submittedName>
        <fullName evidence="2">Uncharacterized protein</fullName>
    </submittedName>
</protein>